<sequence length="118" mass="13807">MLPELKICVVMVFLSAILLCSSNAIPINTRERDIDALQRIIGRLLSSRDFQDSLQDSRQVRDIEDLNLLERQRRGESPLRGVALVPIDSLRRQYEEERRRREHARMNARNQKYFASIG</sequence>
<dbReference type="Proteomes" id="UP000230750">
    <property type="component" value="Unassembled WGS sequence"/>
</dbReference>
<evidence type="ECO:0000313" key="2">
    <source>
        <dbReference type="EMBL" id="PIK34443.1"/>
    </source>
</evidence>
<dbReference type="OrthoDB" id="10481998at2759"/>
<dbReference type="AlphaFoldDB" id="A0A2G8JFD3"/>
<keyword evidence="3" id="KW-1185">Reference proteome</keyword>
<organism evidence="2 3">
    <name type="scientific">Stichopus japonicus</name>
    <name type="common">Sea cucumber</name>
    <dbReference type="NCBI Taxonomy" id="307972"/>
    <lineage>
        <taxon>Eukaryota</taxon>
        <taxon>Metazoa</taxon>
        <taxon>Echinodermata</taxon>
        <taxon>Eleutherozoa</taxon>
        <taxon>Echinozoa</taxon>
        <taxon>Holothuroidea</taxon>
        <taxon>Aspidochirotacea</taxon>
        <taxon>Aspidochirotida</taxon>
        <taxon>Stichopodidae</taxon>
        <taxon>Apostichopus</taxon>
    </lineage>
</organism>
<proteinExistence type="predicted"/>
<evidence type="ECO:0000313" key="3">
    <source>
        <dbReference type="Proteomes" id="UP000230750"/>
    </source>
</evidence>
<comment type="caution">
    <text evidence="2">The sequence shown here is derived from an EMBL/GenBank/DDBJ whole genome shotgun (WGS) entry which is preliminary data.</text>
</comment>
<feature type="signal peptide" evidence="1">
    <location>
        <begin position="1"/>
        <end position="24"/>
    </location>
</feature>
<keyword evidence="1" id="KW-0732">Signal</keyword>
<feature type="chain" id="PRO_5013647847" evidence="1">
    <location>
        <begin position="25"/>
        <end position="118"/>
    </location>
</feature>
<dbReference type="EMBL" id="MRZV01002173">
    <property type="protein sequence ID" value="PIK34443.1"/>
    <property type="molecule type" value="Genomic_DNA"/>
</dbReference>
<reference evidence="2 3" key="1">
    <citation type="journal article" date="2017" name="PLoS Biol.">
        <title>The sea cucumber genome provides insights into morphological evolution and visceral regeneration.</title>
        <authorList>
            <person name="Zhang X."/>
            <person name="Sun L."/>
            <person name="Yuan J."/>
            <person name="Sun Y."/>
            <person name="Gao Y."/>
            <person name="Zhang L."/>
            <person name="Li S."/>
            <person name="Dai H."/>
            <person name="Hamel J.F."/>
            <person name="Liu C."/>
            <person name="Yu Y."/>
            <person name="Liu S."/>
            <person name="Lin W."/>
            <person name="Guo K."/>
            <person name="Jin S."/>
            <person name="Xu P."/>
            <person name="Storey K.B."/>
            <person name="Huan P."/>
            <person name="Zhang T."/>
            <person name="Zhou Y."/>
            <person name="Zhang J."/>
            <person name="Lin C."/>
            <person name="Li X."/>
            <person name="Xing L."/>
            <person name="Huo D."/>
            <person name="Sun M."/>
            <person name="Wang L."/>
            <person name="Mercier A."/>
            <person name="Li F."/>
            <person name="Yang H."/>
            <person name="Xiang J."/>
        </authorList>
    </citation>
    <scope>NUCLEOTIDE SEQUENCE [LARGE SCALE GENOMIC DNA]</scope>
    <source>
        <strain evidence="2">Shaxun</strain>
        <tissue evidence="2">Muscle</tissue>
    </source>
</reference>
<name>A0A2G8JFD3_STIJA</name>
<gene>
    <name evidence="2" type="ORF">BSL78_28735</name>
</gene>
<accession>A0A2G8JFD3</accession>
<protein>
    <submittedName>
        <fullName evidence="2">Uncharacterized protein</fullName>
    </submittedName>
</protein>
<evidence type="ECO:0000256" key="1">
    <source>
        <dbReference type="SAM" id="SignalP"/>
    </source>
</evidence>